<dbReference type="AlphaFoldDB" id="A0A1Q3EKT2"/>
<dbReference type="Pfam" id="PF06966">
    <property type="entry name" value="DUF1295"/>
    <property type="match status" value="2"/>
</dbReference>
<feature type="transmembrane region" description="Helical" evidence="1">
    <location>
        <begin position="108"/>
        <end position="128"/>
    </location>
</feature>
<evidence type="ECO:0000313" key="3">
    <source>
        <dbReference type="Proteomes" id="UP000188533"/>
    </source>
</evidence>
<gene>
    <name evidence="2" type="ORF">LENED_009829</name>
</gene>
<organism evidence="2 3">
    <name type="scientific">Lentinula edodes</name>
    <name type="common">Shiitake mushroom</name>
    <name type="synonym">Lentinus edodes</name>
    <dbReference type="NCBI Taxonomy" id="5353"/>
    <lineage>
        <taxon>Eukaryota</taxon>
        <taxon>Fungi</taxon>
        <taxon>Dikarya</taxon>
        <taxon>Basidiomycota</taxon>
        <taxon>Agaricomycotina</taxon>
        <taxon>Agaricomycetes</taxon>
        <taxon>Agaricomycetidae</taxon>
        <taxon>Agaricales</taxon>
        <taxon>Marasmiineae</taxon>
        <taxon>Omphalotaceae</taxon>
        <taxon>Lentinula</taxon>
    </lineage>
</organism>
<evidence type="ECO:0000256" key="1">
    <source>
        <dbReference type="SAM" id="Phobius"/>
    </source>
</evidence>
<keyword evidence="3" id="KW-1185">Reference proteome</keyword>
<accession>A0A1Q3EKT2</accession>
<dbReference type="GO" id="GO:0016020">
    <property type="term" value="C:membrane"/>
    <property type="evidence" value="ECO:0007669"/>
    <property type="project" value="TreeGrafter"/>
</dbReference>
<reference evidence="2 3" key="1">
    <citation type="submission" date="2016-08" db="EMBL/GenBank/DDBJ databases">
        <authorList>
            <consortium name="Lentinula edodes genome sequencing consortium"/>
            <person name="Sakamoto Y."/>
            <person name="Nakade K."/>
            <person name="Sato S."/>
            <person name="Yoshida Y."/>
            <person name="Miyazaki K."/>
            <person name="Natsume S."/>
            <person name="Konno N."/>
        </authorList>
    </citation>
    <scope>NUCLEOTIDE SEQUENCE [LARGE SCALE GENOMIC DNA]</scope>
    <source>
        <strain evidence="2 3">NBRC 111202</strain>
    </source>
</reference>
<evidence type="ECO:0000313" key="2">
    <source>
        <dbReference type="EMBL" id="GAW07813.1"/>
    </source>
</evidence>
<keyword evidence="1" id="KW-0472">Membrane</keyword>
<name>A0A1Q3EKT2_LENED</name>
<proteinExistence type="predicted"/>
<reference evidence="2 3" key="2">
    <citation type="submission" date="2017-02" db="EMBL/GenBank/DDBJ databases">
        <title>A genome survey and senescence transcriptome analysis in Lentinula edodes.</title>
        <authorList>
            <person name="Sakamoto Y."/>
            <person name="Nakade K."/>
            <person name="Sato S."/>
            <person name="Yoshida Y."/>
            <person name="Miyazaki K."/>
            <person name="Natsume S."/>
            <person name="Konno N."/>
        </authorList>
    </citation>
    <scope>NUCLEOTIDE SEQUENCE [LARGE SCALE GENOMIC DNA]</scope>
    <source>
        <strain evidence="2 3">NBRC 111202</strain>
    </source>
</reference>
<feature type="transmembrane region" description="Helical" evidence="1">
    <location>
        <begin position="6"/>
        <end position="26"/>
    </location>
</feature>
<dbReference type="PANTHER" id="PTHR32251:SF17">
    <property type="entry name" value="STEROID 5-ALPHA REDUCTASE C-TERMINAL DOMAIN-CONTAINING PROTEIN"/>
    <property type="match status" value="1"/>
</dbReference>
<comment type="caution">
    <text evidence="2">The sequence shown here is derived from an EMBL/GenBank/DDBJ whole genome shotgun (WGS) entry which is preliminary data.</text>
</comment>
<keyword evidence="1" id="KW-1133">Transmembrane helix</keyword>
<dbReference type="EMBL" id="BDGU01000501">
    <property type="protein sequence ID" value="GAW07813.1"/>
    <property type="molecule type" value="Genomic_DNA"/>
</dbReference>
<dbReference type="PANTHER" id="PTHR32251">
    <property type="entry name" value="3-OXO-5-ALPHA-STEROID 4-DEHYDROGENASE"/>
    <property type="match status" value="1"/>
</dbReference>
<dbReference type="Proteomes" id="UP000188533">
    <property type="component" value="Unassembled WGS sequence"/>
</dbReference>
<sequence length="227" mass="26117">MAVFSKIFPSLATSYIVQAVFALVFVPQRNEKYYDLGGAVGFISTTFASLYYPSLRESVMGDWGHFWSSEYALISRYSLCPDYQRQAFKAGGDSRFDEVKHKPVHFTFYWFMQATWVFIVGLPVYLANTIPKNVHPPMSTRDYLSIGLFAKEMRRSTTKSLLLLVYGALVGIQIMLANPIFTYFLLRKLSGVPPLEKAGDKRFGTDPKWHEYKRTVPIFWPWSSARE</sequence>
<protein>
    <submittedName>
        <fullName evidence="2">DUF1295-domain-containing protein</fullName>
    </submittedName>
</protein>
<feature type="transmembrane region" description="Helical" evidence="1">
    <location>
        <begin position="161"/>
        <end position="186"/>
    </location>
</feature>
<dbReference type="Gene3D" id="1.20.120.1630">
    <property type="match status" value="1"/>
</dbReference>
<feature type="transmembrane region" description="Helical" evidence="1">
    <location>
        <begin position="33"/>
        <end position="52"/>
    </location>
</feature>
<dbReference type="InterPro" id="IPR010721">
    <property type="entry name" value="UstE-like"/>
</dbReference>
<keyword evidence="1" id="KW-0812">Transmembrane</keyword>